<dbReference type="EMBL" id="BGZH01000001">
    <property type="protein sequence ID" value="GBO84018.1"/>
    <property type="molecule type" value="Genomic_DNA"/>
</dbReference>
<dbReference type="Pfam" id="PF07715">
    <property type="entry name" value="Plug"/>
    <property type="match status" value="1"/>
</dbReference>
<keyword evidence="15" id="KW-1185">Reference proteome</keyword>
<evidence type="ECO:0000313" key="15">
    <source>
        <dbReference type="Proteomes" id="UP000340077"/>
    </source>
</evidence>
<evidence type="ECO:0000259" key="13">
    <source>
        <dbReference type="Pfam" id="PF07715"/>
    </source>
</evidence>
<evidence type="ECO:0000313" key="14">
    <source>
        <dbReference type="EMBL" id="GBO84018.1"/>
    </source>
</evidence>
<evidence type="ECO:0000256" key="7">
    <source>
        <dbReference type="ARBA" id="ARBA00023136"/>
    </source>
</evidence>
<dbReference type="InterPro" id="IPR000531">
    <property type="entry name" value="Beta-barrel_TonB"/>
</dbReference>
<evidence type="ECO:0000256" key="10">
    <source>
        <dbReference type="RuleBase" id="RU003357"/>
    </source>
</evidence>
<dbReference type="Gene3D" id="2.170.130.10">
    <property type="entry name" value="TonB-dependent receptor, plug domain"/>
    <property type="match status" value="1"/>
</dbReference>
<evidence type="ECO:0000256" key="9">
    <source>
        <dbReference type="PROSITE-ProRule" id="PRU01360"/>
    </source>
</evidence>
<dbReference type="InterPro" id="IPR012910">
    <property type="entry name" value="Plug_dom"/>
</dbReference>
<dbReference type="Pfam" id="PF00593">
    <property type="entry name" value="TonB_dep_Rec_b-barrel"/>
    <property type="match status" value="1"/>
</dbReference>
<dbReference type="GO" id="GO:0044718">
    <property type="term" value="P:siderophore transmembrane transport"/>
    <property type="evidence" value="ECO:0007669"/>
    <property type="project" value="TreeGrafter"/>
</dbReference>
<evidence type="ECO:0000256" key="11">
    <source>
        <dbReference type="SAM" id="SignalP"/>
    </source>
</evidence>
<feature type="signal peptide" evidence="11">
    <location>
        <begin position="1"/>
        <end position="34"/>
    </location>
</feature>
<dbReference type="InterPro" id="IPR037066">
    <property type="entry name" value="Plug_dom_sf"/>
</dbReference>
<dbReference type="GO" id="GO:0009279">
    <property type="term" value="C:cell outer membrane"/>
    <property type="evidence" value="ECO:0007669"/>
    <property type="project" value="UniProtKB-SubCell"/>
</dbReference>
<comment type="subcellular location">
    <subcellularLocation>
        <location evidence="1 9">Cell outer membrane</location>
        <topology evidence="1 9">Multi-pass membrane protein</topology>
    </subcellularLocation>
</comment>
<evidence type="ECO:0000259" key="12">
    <source>
        <dbReference type="Pfam" id="PF00593"/>
    </source>
</evidence>
<evidence type="ECO:0000256" key="4">
    <source>
        <dbReference type="ARBA" id="ARBA00022452"/>
    </source>
</evidence>
<accession>A0A5M3PMF9</accession>
<evidence type="ECO:0000256" key="2">
    <source>
        <dbReference type="ARBA" id="ARBA00009810"/>
    </source>
</evidence>
<protein>
    <submittedName>
        <fullName evidence="14">Enterobactin receptor FetA</fullName>
    </submittedName>
</protein>
<feature type="chain" id="PRO_5024412876" evidence="11">
    <location>
        <begin position="35"/>
        <end position="661"/>
    </location>
</feature>
<evidence type="ECO:0000256" key="5">
    <source>
        <dbReference type="ARBA" id="ARBA00022692"/>
    </source>
</evidence>
<evidence type="ECO:0000256" key="3">
    <source>
        <dbReference type="ARBA" id="ARBA00022448"/>
    </source>
</evidence>
<keyword evidence="4 9" id="KW-1134">Transmembrane beta strand</keyword>
<dbReference type="PANTHER" id="PTHR30069:SF41">
    <property type="entry name" value="HEME_HEMOPEXIN UTILIZATION PROTEIN C"/>
    <property type="match status" value="1"/>
</dbReference>
<comment type="caution">
    <text evidence="14">The sequence shown here is derived from an EMBL/GenBank/DDBJ whole genome shotgun (WGS) entry which is preliminary data.</text>
</comment>
<evidence type="ECO:0000256" key="1">
    <source>
        <dbReference type="ARBA" id="ARBA00004571"/>
    </source>
</evidence>
<evidence type="ECO:0000256" key="6">
    <source>
        <dbReference type="ARBA" id="ARBA00023077"/>
    </source>
</evidence>
<dbReference type="AlphaFoldDB" id="A0A5M3PMF9"/>
<sequence length="661" mass="72777">MSTQKTLTKARPDVRCKPLCLAIAALMASPLALAQSEAESLKPIEVTAERTSDSDAVVTEERIEQYQASDLEDVFAGQPEVAVGGSVGIAQKVYVRGIEDPLLNVTIDGATQAGALFHHTGRLAVEPELLKRVEVEAGAGRATSGAGALGGAIRFVTKDPEDLLRPGEQVGALVKLGSFSNTDGYRASTTLFGRLSDRWSTLVSLNQSDHERFEDGDGNEIPGTDARQQLGFAKIVGQLPGDQTLKLSHEVRTDEGERPQRPQWQISGFNPLYDLDGRRDTTTVNYGFAPAANPLVDLGLTVYYTESELEQNVVNRWGRYFGFTRSIGGDLRNSSELGSHTLTYGVDYREDRVNAGGADNRRAEEENGTVTGVYLQDDYRVTDHLLLSAGVRYDDYQLDDNNDQSFSENDVSPNANVAWEVIDGLTLKAGYAEAFRGPSTHDTFKIDRAQNDPDLKGEKAKNREVGFDYIYRNFTLSGEVYRSEIQDAIADPLFGPVIYQNIGDLESDGYRIGTTYHWQGLQAGLSFHSNEAEVNGEPLTVYVHNLLGNSIGDTWVADLSYRWDRNLEFGWQGRFVQSIDDLETSVGTIDKPGYGVHDLFVHWLPTGNEDLRLTLTVKNVGDKQYIDHASNADYESIPGYEGVIGLPEPGRDIRLGLALRF</sequence>
<feature type="domain" description="TonB-dependent receptor plug" evidence="13">
    <location>
        <begin position="50"/>
        <end position="152"/>
    </location>
</feature>
<proteinExistence type="inferred from homology"/>
<dbReference type="InterPro" id="IPR036942">
    <property type="entry name" value="Beta-barrel_TonB_sf"/>
</dbReference>
<keyword evidence="11" id="KW-0732">Signal</keyword>
<dbReference type="Gene3D" id="2.40.170.20">
    <property type="entry name" value="TonB-dependent receptor, beta-barrel domain"/>
    <property type="match status" value="1"/>
</dbReference>
<dbReference type="InterPro" id="IPR039426">
    <property type="entry name" value="TonB-dep_rcpt-like"/>
</dbReference>
<dbReference type="CDD" id="cd01347">
    <property type="entry name" value="ligand_gated_channel"/>
    <property type="match status" value="1"/>
</dbReference>
<reference evidence="14 15" key="1">
    <citation type="journal article" date="2019" name="J. Gen. Appl. Microbiol.">
        <title>Aerobic degradation of cis-dichloroethene by the marine bacterium Marinobacter salsuginis strain 5N-3.</title>
        <authorList>
            <person name="Inoue Y."/>
            <person name="Fukunaga Y."/>
            <person name="Katsumata H."/>
            <person name="Ohji S."/>
            <person name="Hosoyama A."/>
            <person name="Mori K."/>
            <person name="Ando K."/>
        </authorList>
    </citation>
    <scope>NUCLEOTIDE SEQUENCE [LARGE SCALE GENOMIC DNA]</scope>
    <source>
        <strain evidence="14 15">5N-3</strain>
    </source>
</reference>
<comment type="similarity">
    <text evidence="2 9 10">Belongs to the TonB-dependent receptor family.</text>
</comment>
<gene>
    <name evidence="14" type="ORF">MS5N3_14690</name>
</gene>
<name>A0A5M3PMF9_9GAMM</name>
<dbReference type="PANTHER" id="PTHR30069">
    <property type="entry name" value="TONB-DEPENDENT OUTER MEMBRANE RECEPTOR"/>
    <property type="match status" value="1"/>
</dbReference>
<dbReference type="RefSeq" id="WP_217352214.1">
    <property type="nucleotide sequence ID" value="NZ_BGZH01000001.1"/>
</dbReference>
<feature type="domain" description="TonB-dependent receptor-like beta-barrel" evidence="12">
    <location>
        <begin position="269"/>
        <end position="620"/>
    </location>
</feature>
<keyword evidence="3 9" id="KW-0813">Transport</keyword>
<dbReference type="Proteomes" id="UP000340077">
    <property type="component" value="Unassembled WGS sequence"/>
</dbReference>
<keyword evidence="14" id="KW-0675">Receptor</keyword>
<keyword evidence="5 9" id="KW-0812">Transmembrane</keyword>
<organism evidence="14 15">
    <name type="scientific">Marinobacter salsuginis</name>
    <dbReference type="NCBI Taxonomy" id="418719"/>
    <lineage>
        <taxon>Bacteria</taxon>
        <taxon>Pseudomonadati</taxon>
        <taxon>Pseudomonadota</taxon>
        <taxon>Gammaproteobacteria</taxon>
        <taxon>Pseudomonadales</taxon>
        <taxon>Marinobacteraceae</taxon>
        <taxon>Marinobacter</taxon>
    </lineage>
</organism>
<keyword evidence="7 9" id="KW-0472">Membrane</keyword>
<dbReference type="SUPFAM" id="SSF56935">
    <property type="entry name" value="Porins"/>
    <property type="match status" value="1"/>
</dbReference>
<evidence type="ECO:0000256" key="8">
    <source>
        <dbReference type="ARBA" id="ARBA00023237"/>
    </source>
</evidence>
<dbReference type="PROSITE" id="PS52016">
    <property type="entry name" value="TONB_DEPENDENT_REC_3"/>
    <property type="match status" value="1"/>
</dbReference>
<keyword evidence="6 10" id="KW-0798">TonB box</keyword>
<keyword evidence="8 9" id="KW-0998">Cell outer membrane</keyword>
<dbReference type="GO" id="GO:0015344">
    <property type="term" value="F:siderophore uptake transmembrane transporter activity"/>
    <property type="evidence" value="ECO:0007669"/>
    <property type="project" value="TreeGrafter"/>
</dbReference>